<evidence type="ECO:0000256" key="1">
    <source>
        <dbReference type="SAM" id="MobiDB-lite"/>
    </source>
</evidence>
<dbReference type="Proteomes" id="UP001281614">
    <property type="component" value="Unassembled WGS sequence"/>
</dbReference>
<gene>
    <name evidence="2" type="ORF">CKAH01_17620</name>
</gene>
<sequence length="493" mass="55464">MKGSSSILSGSALVSIAMQDRHVTSPPIYAAVDSRIIYRNNIIVNSGYSGYLFRDIEHFTKYTPRDNLLPFIAANRDDIHPLGVSTMFFQTRNPLNLSKTIDWTINDVKYSPLSPANLLNPGKLRKAGIDYNYKSGSLIHTNNARPISKVEWIMDVMVLQTCTTSDVPIDTATALASVRRNLKPTLKIIYRRLIYAYPSRVIEACRRIGEEIYLNLIEVKPLSMTSKRYTLHFLDKYSTFCPRTPRIADDTEHDILFNKPDLWIQRSTTTGTSDSPEKSPEISAITPASSNAGNNATDIAIEGLDLMTPPPDKIMLRLTSQSPPEDNTITTNHDKNANEHHNSDDSGLMEMKLTSPLETMRPPLLDPAEVTLSLLVTISSSLASVAIIERPATISRVLPQGYSIPKTFNKLCLFINKDRYTYALIYVDDNAIAAPNKWCIENICNDLKKVCTLKELGEATQFLGFQIERSISTRKIFFSQHKYTEAILRRFGY</sequence>
<name>A0AAD9YCU3_COLKA</name>
<dbReference type="AlphaFoldDB" id="A0AAD9YCU3"/>
<feature type="compositionally biased region" description="Polar residues" evidence="1">
    <location>
        <begin position="321"/>
        <end position="331"/>
    </location>
</feature>
<keyword evidence="3" id="KW-1185">Reference proteome</keyword>
<feature type="region of interest" description="Disordered" evidence="1">
    <location>
        <begin position="321"/>
        <end position="347"/>
    </location>
</feature>
<evidence type="ECO:0000313" key="2">
    <source>
        <dbReference type="EMBL" id="KAK2753185.1"/>
    </source>
</evidence>
<dbReference type="EMBL" id="VYYT01000244">
    <property type="protein sequence ID" value="KAK2753185.1"/>
    <property type="molecule type" value="Genomic_DNA"/>
</dbReference>
<organism evidence="2 3">
    <name type="scientific">Colletotrichum kahawae</name>
    <name type="common">Coffee berry disease fungus</name>
    <dbReference type="NCBI Taxonomy" id="34407"/>
    <lineage>
        <taxon>Eukaryota</taxon>
        <taxon>Fungi</taxon>
        <taxon>Dikarya</taxon>
        <taxon>Ascomycota</taxon>
        <taxon>Pezizomycotina</taxon>
        <taxon>Sordariomycetes</taxon>
        <taxon>Hypocreomycetidae</taxon>
        <taxon>Glomerellales</taxon>
        <taxon>Glomerellaceae</taxon>
        <taxon>Colletotrichum</taxon>
        <taxon>Colletotrichum gloeosporioides species complex</taxon>
    </lineage>
</organism>
<feature type="compositionally biased region" description="Basic and acidic residues" evidence="1">
    <location>
        <begin position="332"/>
        <end position="344"/>
    </location>
</feature>
<proteinExistence type="predicted"/>
<evidence type="ECO:0000313" key="3">
    <source>
        <dbReference type="Proteomes" id="UP001281614"/>
    </source>
</evidence>
<comment type="caution">
    <text evidence="2">The sequence shown here is derived from an EMBL/GenBank/DDBJ whole genome shotgun (WGS) entry which is preliminary data.</text>
</comment>
<feature type="region of interest" description="Disordered" evidence="1">
    <location>
        <begin position="266"/>
        <end position="291"/>
    </location>
</feature>
<accession>A0AAD9YCU3</accession>
<protein>
    <submittedName>
        <fullName evidence="2">Fourf gag pol protein</fullName>
    </submittedName>
</protein>
<reference evidence="2" key="1">
    <citation type="submission" date="2023-02" db="EMBL/GenBank/DDBJ databases">
        <title>Colletotrichum kahawae CIFC_Que2 genome sequencing and assembly.</title>
        <authorList>
            <person name="Baroncelli R."/>
        </authorList>
    </citation>
    <scope>NUCLEOTIDE SEQUENCE</scope>
    <source>
        <strain evidence="2">CIFC_Que2</strain>
    </source>
</reference>